<protein>
    <submittedName>
        <fullName evidence="1">Uncharacterized protein</fullName>
    </submittedName>
</protein>
<organism evidence="1">
    <name type="scientific">Rhizophora mucronata</name>
    <name type="common">Asiatic mangrove</name>
    <dbReference type="NCBI Taxonomy" id="61149"/>
    <lineage>
        <taxon>Eukaryota</taxon>
        <taxon>Viridiplantae</taxon>
        <taxon>Streptophyta</taxon>
        <taxon>Embryophyta</taxon>
        <taxon>Tracheophyta</taxon>
        <taxon>Spermatophyta</taxon>
        <taxon>Magnoliopsida</taxon>
        <taxon>eudicotyledons</taxon>
        <taxon>Gunneridae</taxon>
        <taxon>Pentapetalae</taxon>
        <taxon>rosids</taxon>
        <taxon>fabids</taxon>
        <taxon>Malpighiales</taxon>
        <taxon>Rhizophoraceae</taxon>
        <taxon>Rhizophora</taxon>
    </lineage>
</organism>
<name>A0A2P2QZC6_RHIMU</name>
<sequence length="25" mass="2998">MYVQLYDCLNECQSLVLLLFVYVEV</sequence>
<dbReference type="EMBL" id="GGEC01091851">
    <property type="protein sequence ID" value="MBX72335.1"/>
    <property type="molecule type" value="Transcribed_RNA"/>
</dbReference>
<dbReference type="AlphaFoldDB" id="A0A2P2QZC6"/>
<evidence type="ECO:0000313" key="1">
    <source>
        <dbReference type="EMBL" id="MBX72335.1"/>
    </source>
</evidence>
<accession>A0A2P2QZC6</accession>
<reference evidence="1" key="1">
    <citation type="submission" date="2018-02" db="EMBL/GenBank/DDBJ databases">
        <title>Rhizophora mucronata_Transcriptome.</title>
        <authorList>
            <person name="Meera S.P."/>
            <person name="Sreeshan A."/>
            <person name="Augustine A."/>
        </authorList>
    </citation>
    <scope>NUCLEOTIDE SEQUENCE</scope>
    <source>
        <tissue evidence="1">Leaf</tissue>
    </source>
</reference>
<proteinExistence type="predicted"/>